<dbReference type="InterPro" id="IPR001062">
    <property type="entry name" value="Transcrpt_antiterm_NusG"/>
</dbReference>
<protein>
    <recommendedName>
        <fullName evidence="5 6">Transcription termination/antitermination protein NusG</fullName>
    </recommendedName>
</protein>
<evidence type="ECO:0000256" key="6">
    <source>
        <dbReference type="NCBIfam" id="TIGR01956"/>
    </source>
</evidence>
<dbReference type="AlphaFoldDB" id="A0A097SSF9"/>
<dbReference type="PANTHER" id="PTHR30265:SF2">
    <property type="entry name" value="TRANSCRIPTION TERMINATION_ANTITERMINATION PROTEIN NUSG"/>
    <property type="match status" value="1"/>
</dbReference>
<dbReference type="CDD" id="cd09891">
    <property type="entry name" value="NGN_Bact_1"/>
    <property type="match status" value="1"/>
</dbReference>
<evidence type="ECO:0000313" key="10">
    <source>
        <dbReference type="EMBL" id="AIV03516.1"/>
    </source>
</evidence>
<comment type="similarity">
    <text evidence="5">Belongs to the NusG family.</text>
</comment>
<dbReference type="InterPro" id="IPR047050">
    <property type="entry name" value="NGN"/>
</dbReference>
<dbReference type="InterPro" id="IPR006645">
    <property type="entry name" value="NGN-like_dom"/>
</dbReference>
<dbReference type="PANTHER" id="PTHR30265">
    <property type="entry name" value="RHO-INTERACTING TRANSCRIPTION TERMINATION FACTOR NUSG"/>
    <property type="match status" value="1"/>
</dbReference>
<evidence type="ECO:0000256" key="4">
    <source>
        <dbReference type="ARBA" id="ARBA00023163"/>
    </source>
</evidence>
<dbReference type="GO" id="GO:0031564">
    <property type="term" value="P:transcription antitermination"/>
    <property type="evidence" value="ECO:0007669"/>
    <property type="project" value="UniProtKB-UniRule"/>
</dbReference>
<dbReference type="eggNOG" id="COG0250">
    <property type="taxonomic scope" value="Bacteria"/>
</dbReference>
<dbReference type="KEGG" id="mgj:MGM1_1290"/>
<dbReference type="InterPro" id="IPR014722">
    <property type="entry name" value="Rib_uL2_dom2"/>
</dbReference>
<reference evidence="10 11" key="1">
    <citation type="journal article" date="2014" name="PLoS ONE">
        <title>An emerging Mycoplasma associated with trichomoniasis, vaginal infection and disease.</title>
        <authorList>
            <consortium name="Vaginal Microbiome Consortium"/>
            <person name="Fettweis J.M."/>
            <person name="Serrano M.G."/>
            <person name="Huang B."/>
            <person name="Brooks J.P."/>
            <person name="Glascock A.L."/>
            <person name="Sheth N.U."/>
            <person name="Strauss J.F.III."/>
            <person name="Jefferson K.K."/>
            <person name="Buck G.A."/>
        </authorList>
    </citation>
    <scope>NUCLEOTIDE SEQUENCE [LARGE SCALE GENOMIC DNA]</scope>
    <source>
        <strain evidence="10 11">VCU_M1</strain>
    </source>
</reference>
<keyword evidence="3 5" id="KW-0805">Transcription regulation</keyword>
<dbReference type="InterPro" id="IPR043425">
    <property type="entry name" value="NusG-like"/>
</dbReference>
<keyword evidence="1 5" id="KW-0806">Transcription termination</keyword>
<dbReference type="NCBIfam" id="TIGR01956">
    <property type="entry name" value="NusG_myco"/>
    <property type="match status" value="1"/>
</dbReference>
<gene>
    <name evidence="5 10" type="primary">nusG</name>
    <name evidence="10" type="ORF">MGM1_1290</name>
</gene>
<dbReference type="CDD" id="cd06091">
    <property type="entry name" value="KOW_NusG"/>
    <property type="match status" value="1"/>
</dbReference>
<dbReference type="Proteomes" id="UP000030066">
    <property type="component" value="Chromosome"/>
</dbReference>
<feature type="region of interest" description="Disordered" evidence="7">
    <location>
        <begin position="146"/>
        <end position="174"/>
    </location>
</feature>
<evidence type="ECO:0000259" key="8">
    <source>
        <dbReference type="SMART" id="SM00738"/>
    </source>
</evidence>
<dbReference type="Gene3D" id="2.30.30.30">
    <property type="match status" value="1"/>
</dbReference>
<dbReference type="SUPFAM" id="SSF50104">
    <property type="entry name" value="Translation proteins SH3-like domain"/>
    <property type="match status" value="1"/>
</dbReference>
<accession>A0A097SSF9</accession>
<dbReference type="STRING" id="1318617.MGM1_1290"/>
<dbReference type="SMART" id="SM00739">
    <property type="entry name" value="KOW"/>
    <property type="match status" value="1"/>
</dbReference>
<proteinExistence type="inferred from homology"/>
<evidence type="ECO:0000313" key="11">
    <source>
        <dbReference type="Proteomes" id="UP000030066"/>
    </source>
</evidence>
<dbReference type="HOGENOM" id="CLU_067287_1_1_14"/>
<evidence type="ECO:0000256" key="1">
    <source>
        <dbReference type="ARBA" id="ARBA00022472"/>
    </source>
</evidence>
<dbReference type="Gene3D" id="3.30.70.940">
    <property type="entry name" value="NusG, N-terminal domain"/>
    <property type="match status" value="1"/>
</dbReference>
<dbReference type="GO" id="GO:0005829">
    <property type="term" value="C:cytosol"/>
    <property type="evidence" value="ECO:0007669"/>
    <property type="project" value="TreeGrafter"/>
</dbReference>
<dbReference type="GO" id="GO:0006354">
    <property type="term" value="P:DNA-templated transcription elongation"/>
    <property type="evidence" value="ECO:0007669"/>
    <property type="project" value="UniProtKB-UniRule"/>
</dbReference>
<evidence type="ECO:0000256" key="5">
    <source>
        <dbReference type="HAMAP-Rule" id="MF_00948"/>
    </source>
</evidence>
<dbReference type="SMART" id="SM00738">
    <property type="entry name" value="NGN"/>
    <property type="match status" value="1"/>
</dbReference>
<comment type="function">
    <text evidence="5">Participates in transcription elongation, termination and antitermination.</text>
</comment>
<keyword evidence="11" id="KW-1185">Reference proteome</keyword>
<evidence type="ECO:0000256" key="3">
    <source>
        <dbReference type="ARBA" id="ARBA00023015"/>
    </source>
</evidence>
<dbReference type="InterPro" id="IPR005824">
    <property type="entry name" value="KOW"/>
</dbReference>
<keyword evidence="4 5" id="KW-0804">Transcription</keyword>
<dbReference type="GO" id="GO:0032784">
    <property type="term" value="P:regulation of DNA-templated transcription elongation"/>
    <property type="evidence" value="ECO:0007669"/>
    <property type="project" value="InterPro"/>
</dbReference>
<dbReference type="Pfam" id="PF02357">
    <property type="entry name" value="NusG"/>
    <property type="match status" value="1"/>
</dbReference>
<evidence type="ECO:0000259" key="9">
    <source>
        <dbReference type="SMART" id="SM00739"/>
    </source>
</evidence>
<dbReference type="EMBL" id="CP007711">
    <property type="protein sequence ID" value="AIV03516.1"/>
    <property type="molecule type" value="Genomic_DNA"/>
</dbReference>
<evidence type="ECO:0000256" key="2">
    <source>
        <dbReference type="ARBA" id="ARBA00022814"/>
    </source>
</evidence>
<feature type="domain" description="NusG-like N-terminal" evidence="8">
    <location>
        <begin position="8"/>
        <end position="147"/>
    </location>
</feature>
<organism evidence="10 11">
    <name type="scientific">Candidatus Malacoplasma girerdii</name>
    <dbReference type="NCBI Taxonomy" id="1318617"/>
    <lineage>
        <taxon>Bacteria</taxon>
        <taxon>Bacillati</taxon>
        <taxon>Mycoplasmatota</taxon>
        <taxon>Mycoplasmoidales</taxon>
        <taxon>Mycoplasmoidaceae</taxon>
        <taxon>Malacoplasma</taxon>
    </lineage>
</organism>
<dbReference type="InterPro" id="IPR008991">
    <property type="entry name" value="Translation_prot_SH3-like_sf"/>
</dbReference>
<dbReference type="GO" id="GO:0006353">
    <property type="term" value="P:DNA-templated transcription termination"/>
    <property type="evidence" value="ECO:0007669"/>
    <property type="project" value="UniProtKB-UniRule"/>
</dbReference>
<dbReference type="Pfam" id="PF00467">
    <property type="entry name" value="KOW"/>
    <property type="match status" value="1"/>
</dbReference>
<sequence length="241" mass="27129">MKQQNNDLFQWFIITVIGGKEDSIIQTLKEKIVNFSYEEYVKEIKVFKTKVVKEEIFEKTSAALPKTMRNTKTIQWTTLPNGSYKKTTQRITNKFPGYVFINMLMDPQVWYCIRNTNGVLGFVGSSGKGAMPIPISIVEYEQVTAPNNTDVNDTTNESLINSETNEQENTASSENTETMKVIYECPFVVGNTVRIASGAFEGESGEIKSLDNSKGTAIVQIEVFGRSTNVELPYDQLKIDD</sequence>
<dbReference type="InterPro" id="IPR010216">
    <property type="entry name" value="Transcrpt_antiterm_NusG_myco"/>
</dbReference>
<dbReference type="SUPFAM" id="SSF82679">
    <property type="entry name" value="N-utilization substance G protein NusG, N-terminal domain"/>
    <property type="match status" value="1"/>
</dbReference>
<keyword evidence="2 5" id="KW-0889">Transcription antitermination</keyword>
<dbReference type="HAMAP" id="MF_00948">
    <property type="entry name" value="NusG"/>
    <property type="match status" value="1"/>
</dbReference>
<feature type="domain" description="KOW" evidence="9">
    <location>
        <begin position="186"/>
        <end position="213"/>
    </location>
</feature>
<dbReference type="InterPro" id="IPR036735">
    <property type="entry name" value="NGN_dom_sf"/>
</dbReference>
<evidence type="ECO:0000256" key="7">
    <source>
        <dbReference type="SAM" id="MobiDB-lite"/>
    </source>
</evidence>
<name>A0A097SSF9_9BACT</name>